<reference evidence="3 4" key="2">
    <citation type="submission" date="2024-03" db="EMBL/GenBank/DDBJ databases">
        <title>The Genome Sequence of Enterococcus sp. DIV2402.</title>
        <authorList>
            <consortium name="The Broad Institute Genomics Platform"/>
            <consortium name="The Broad Institute Microbial Omics Core"/>
            <consortium name="The Broad Institute Genomic Center for Infectious Diseases"/>
            <person name="Earl A."/>
            <person name="Manson A."/>
            <person name="Gilmore M."/>
            <person name="Schwartman J."/>
            <person name="Shea T."/>
            <person name="Abouelleil A."/>
            <person name="Cao P."/>
            <person name="Chapman S."/>
            <person name="Cusick C."/>
            <person name="Young S."/>
            <person name="Neafsey D."/>
            <person name="Nusbaum C."/>
            <person name="Birren B."/>
        </authorList>
    </citation>
    <scope>NUCLEOTIDE SEQUENCE [LARGE SCALE GENOMIC DNA]</scope>
    <source>
        <strain evidence="3 4">DIV2402</strain>
    </source>
</reference>
<dbReference type="RefSeq" id="WP_207942049.1">
    <property type="nucleotide sequence ID" value="NZ_CP147251.1"/>
</dbReference>
<feature type="domain" description="Putative adhesive" evidence="2">
    <location>
        <begin position="36"/>
        <end position="345"/>
    </location>
</feature>
<feature type="domain" description="WxL" evidence="1">
    <location>
        <begin position="358"/>
        <end position="507"/>
    </location>
</feature>
<keyword evidence="4" id="KW-1185">Reference proteome</keyword>
<dbReference type="Pfam" id="PF13731">
    <property type="entry name" value="WxL"/>
    <property type="match status" value="1"/>
</dbReference>
<dbReference type="InterPro" id="IPR027994">
    <property type="entry name" value="WxL_dom"/>
</dbReference>
<evidence type="ECO:0008006" key="5">
    <source>
        <dbReference type="Google" id="ProtNLM"/>
    </source>
</evidence>
<proteinExistence type="predicted"/>
<name>A0ABZ2SS39_9ENTE</name>
<evidence type="ECO:0000313" key="3">
    <source>
        <dbReference type="EMBL" id="WYJ78367.1"/>
    </source>
</evidence>
<evidence type="ECO:0000313" key="4">
    <source>
        <dbReference type="Proteomes" id="UP000664701"/>
    </source>
</evidence>
<dbReference type="EMBL" id="CP147251">
    <property type="protein sequence ID" value="WYJ78367.1"/>
    <property type="molecule type" value="Genomic_DNA"/>
</dbReference>
<gene>
    <name evidence="3" type="ORF">DOK78_003024</name>
</gene>
<dbReference type="Pfam" id="PF20609">
    <property type="entry name" value="pAdhesive_17"/>
    <property type="match status" value="1"/>
</dbReference>
<dbReference type="InterPro" id="IPR046762">
    <property type="entry name" value="pAdhesive_17"/>
</dbReference>
<evidence type="ECO:0000259" key="2">
    <source>
        <dbReference type="Pfam" id="PF20609"/>
    </source>
</evidence>
<organism evidence="3 4">
    <name type="scientific">Candidatus Enterococcus lowellii</name>
    <dbReference type="NCBI Taxonomy" id="2230877"/>
    <lineage>
        <taxon>Bacteria</taxon>
        <taxon>Bacillati</taxon>
        <taxon>Bacillota</taxon>
        <taxon>Bacilli</taxon>
        <taxon>Lactobacillales</taxon>
        <taxon>Enterococcaceae</taxon>
        <taxon>Enterococcus</taxon>
    </lineage>
</organism>
<dbReference type="Proteomes" id="UP000664701">
    <property type="component" value="Chromosome"/>
</dbReference>
<reference evidence="3 4" key="1">
    <citation type="submission" date="2021-03" db="EMBL/GenBank/DDBJ databases">
        <authorList>
            <person name="Gilmore M.S."/>
            <person name="Schwartzman J."/>
            <person name="Van Tyne D."/>
            <person name="Martin M."/>
            <person name="Earl A.M."/>
            <person name="Manson A.L."/>
            <person name="Straub T."/>
            <person name="Salamzade R."/>
            <person name="Saavedra J."/>
            <person name="Lebreton F."/>
            <person name="Prichula J."/>
            <person name="Schaufler K."/>
            <person name="Gaca A."/>
            <person name="Sgardioli B."/>
            <person name="Wagenaar J."/>
            <person name="Strong T."/>
        </authorList>
    </citation>
    <scope>NUCLEOTIDE SEQUENCE [LARGE SCALE GENOMIC DNA]</scope>
    <source>
        <strain evidence="3 4">DIV2402</strain>
    </source>
</reference>
<sequence length="507" mass="55727">MEKEHKRQLFIRKIVLFLFLLSITSASYFHVKKVEAAIVGLELLNNLSSQNDSQTTNEYRWPVNEVQKRVVFTIEGNETVDLGQIVLVGTKKKAVVVIPETMLNQVSVGNEQANFNGNILLEKNNMPVFTTLITTVSGAVGTLLDGVTNLLKGKVLGLITLSDVVSVNTGDLSAKLKELTDLSALNNVAFSENVTLTADGKAVVVELDNGLAMKLQDTVNQLLDELKAIELKISLLPGAENLPLIGEILKIVNGTLTTSVKALEATLDSTITLAQNTFNSTESLLKQLADGSVLADSTIDIPTEISRPRHVNTDLDAAFIGTIVQANVIDVNLLSQSQSKNYIYFAREIFEWQLSLPTNLDFGTHPIQTKAAETWVAENENQVTTGQISVTDYRLKTIETSSKWELSVKQESAWLNGEYPLPNAQLQMNIGEITRVQFQPEDISYPQGENISLYNQETVSLLSLENAQASGAVTIDLSSFYLYIPENTPKYTGTYQTTLVWTLSDVP</sequence>
<evidence type="ECO:0000259" key="1">
    <source>
        <dbReference type="Pfam" id="PF13731"/>
    </source>
</evidence>
<protein>
    <recommendedName>
        <fullName evidence="5">WxL domain-containing protein</fullName>
    </recommendedName>
</protein>
<accession>A0ABZ2SS39</accession>